<feature type="chain" id="PRO_5046959784" description="DUF6701 domain-containing protein" evidence="1">
    <location>
        <begin position="18"/>
        <end position="1008"/>
    </location>
</feature>
<protein>
    <recommendedName>
        <fullName evidence="2">DUF6701 domain-containing protein</fullName>
    </recommendedName>
</protein>
<sequence length="1008" mass="103860">MVLVFFVLLLVNSLASAQVVELNSTGGTTATNGLHFYIENTTKIQVRRLNNTGQVYSPTAIPPSNNLDNGIFIRGNGLVYGPSHTVTTFNPTGGMYSTSSISAVTPANPATAGVQQSATSNFGIASGPQVTVVWKYTTPLDFLTAEVTLTIPAAYPVSAANPVRYYHVFDTYLGGSDSGCGVNVAGSKRIVGTYSSLGGATPCPTSTALPTSGTIVESFRERVGTFSSYCAAGWSTFFVNGAPNCSVLQSAAMSNTITTTLQDTGIGIAYDFTAPGTYTFSYDFVIGSTTVPPYDHIEIRHDGSTTQCPENFVVLACTSSTVPCPPLNIVNTGTLTGSLAFIPAATGATFTPSTFTLGSSATTATVVMQPTAASAGTYTLAATGLSSVPLNGTKCTNASGTAAQSCSFTITNTPCVTGFECLETGLPYNTPVTASNRNPLYTKLVNTGFRFDVVAIGVGGAIATGYAGSVNVELYDDSTAPACTAATALAGTTQALTFAASDSGRKTIASNLALANAYGKLRCRVRETTVTACSSDSFTVRPSAISSISSTANADNSGGSATNTPIVKAGANFSLTADTGVVGYNGTPKINPALLEWTSVPASGRATPGTGTLAGSFTTAASAASGNGASGAAFTYDEVGYFRFKAQGVYDDTFAALSSDIANGDCTNDASNTLVGGKYGCKFGNTSVSNHFGRFIPDHLSMVPVSWVEPCTGFTYMDQPLNLNVTLEGRNAANGRTFNYTGIFGKAVVSVEMENANSGVAIAPSRLTTSAASWLGGQYLFSASSFTKAASPDGPYDALAIGLATTESDGVKMFDRDMQASTTACTADTAGTSSGTCTAKTMINTKMRQGRVKLSNAYGSERLALPIPVRIEYWAGSSAGWTINTLDTACTFPSATNFANSFSFTFPAGTTAKPNNLAACETAVSVNPVRLSAPGVGNNGFADVTLNLGSASGNQCVSVGGSGSAAVTLGKPWLQFNWLGTGNTNPKARVNFGIYKKANEFIYTRENH</sequence>
<dbReference type="Proteomes" id="UP001181355">
    <property type="component" value="Chromosome"/>
</dbReference>
<reference evidence="3" key="1">
    <citation type="submission" date="2023-09" db="EMBL/GenBank/DDBJ databases">
        <title>Undibacterium sp. 20NA77.5 isolated from freshwater.</title>
        <authorList>
            <person name="Le V."/>
            <person name="Ko S.-R."/>
            <person name="Ahn C.-Y."/>
            <person name="Oh H.-M."/>
        </authorList>
    </citation>
    <scope>NUCLEOTIDE SEQUENCE</scope>
    <source>
        <strain evidence="3">20NA77.5</strain>
    </source>
</reference>
<feature type="signal peptide" evidence="1">
    <location>
        <begin position="1"/>
        <end position="17"/>
    </location>
</feature>
<proteinExistence type="predicted"/>
<evidence type="ECO:0000313" key="4">
    <source>
        <dbReference type="Proteomes" id="UP001181355"/>
    </source>
</evidence>
<dbReference type="Pfam" id="PF20419">
    <property type="entry name" value="DUF6701"/>
    <property type="match status" value="1"/>
</dbReference>
<evidence type="ECO:0000259" key="2">
    <source>
        <dbReference type="Pfam" id="PF20419"/>
    </source>
</evidence>
<keyword evidence="1" id="KW-0732">Signal</keyword>
<accession>A0ABY9REK7</accession>
<dbReference type="RefSeq" id="WP_309480864.1">
    <property type="nucleotide sequence ID" value="NZ_CP133720.1"/>
</dbReference>
<feature type="domain" description="DUF6701" evidence="2">
    <location>
        <begin position="478"/>
        <end position="1006"/>
    </location>
</feature>
<evidence type="ECO:0000256" key="1">
    <source>
        <dbReference type="SAM" id="SignalP"/>
    </source>
</evidence>
<gene>
    <name evidence="3" type="ORF">RF679_11980</name>
</gene>
<keyword evidence="4" id="KW-1185">Reference proteome</keyword>
<dbReference type="InterPro" id="IPR046524">
    <property type="entry name" value="DUF6701"/>
</dbReference>
<organism evidence="3 4">
    <name type="scientific">Undibacterium cyanobacteriorum</name>
    <dbReference type="NCBI Taxonomy" id="3073561"/>
    <lineage>
        <taxon>Bacteria</taxon>
        <taxon>Pseudomonadati</taxon>
        <taxon>Pseudomonadota</taxon>
        <taxon>Betaproteobacteria</taxon>
        <taxon>Burkholderiales</taxon>
        <taxon>Oxalobacteraceae</taxon>
        <taxon>Undibacterium</taxon>
    </lineage>
</organism>
<name>A0ABY9REK7_9BURK</name>
<dbReference type="EMBL" id="CP133720">
    <property type="protein sequence ID" value="WMW79366.1"/>
    <property type="molecule type" value="Genomic_DNA"/>
</dbReference>
<evidence type="ECO:0000313" key="3">
    <source>
        <dbReference type="EMBL" id="WMW79366.1"/>
    </source>
</evidence>